<dbReference type="PANTHER" id="PTHR35450:SF2">
    <property type="entry name" value="REVERSE TRANSCRIPTASE DOMAIN-CONTAINING PROTEIN"/>
    <property type="match status" value="1"/>
</dbReference>
<feature type="non-terminal residue" evidence="1">
    <location>
        <position position="1"/>
    </location>
</feature>
<reference evidence="1" key="2">
    <citation type="submission" date="2016-06" db="EMBL/GenBank/DDBJ databases">
        <title>The genome of a short-lived fish provides insights into sex chromosome evolution and the genetic control of aging.</title>
        <authorList>
            <person name="Reichwald K."/>
            <person name="Felder M."/>
            <person name="Petzold A."/>
            <person name="Koch P."/>
            <person name="Groth M."/>
            <person name="Platzer M."/>
        </authorList>
    </citation>
    <scope>NUCLEOTIDE SEQUENCE</scope>
    <source>
        <tissue evidence="1">Brain</tissue>
    </source>
</reference>
<dbReference type="EMBL" id="HAED01020957">
    <property type="protein sequence ID" value="SBR07595.1"/>
    <property type="molecule type" value="Transcribed_RNA"/>
</dbReference>
<protein>
    <submittedName>
        <fullName evidence="1">Uncharacterized protein</fullName>
    </submittedName>
</protein>
<accession>A0A1A8JCP6</accession>
<proteinExistence type="predicted"/>
<sequence>LLVQGGGSGGCSTLLTSVGTNCVYKILWDFQTQTAKMVMANQADIVVVDKQRTAFVVDVAIPRDASSGKRNMKN</sequence>
<organism evidence="1">
    <name type="scientific">Nothobranchius kuhntae</name>
    <name type="common">Beira killifish</name>
    <dbReference type="NCBI Taxonomy" id="321403"/>
    <lineage>
        <taxon>Eukaryota</taxon>
        <taxon>Metazoa</taxon>
        <taxon>Chordata</taxon>
        <taxon>Craniata</taxon>
        <taxon>Vertebrata</taxon>
        <taxon>Euteleostomi</taxon>
        <taxon>Actinopterygii</taxon>
        <taxon>Neopterygii</taxon>
        <taxon>Teleostei</taxon>
        <taxon>Neoteleostei</taxon>
        <taxon>Acanthomorphata</taxon>
        <taxon>Ovalentaria</taxon>
        <taxon>Atherinomorphae</taxon>
        <taxon>Cyprinodontiformes</taxon>
        <taxon>Nothobranchiidae</taxon>
        <taxon>Nothobranchius</taxon>
    </lineage>
</organism>
<reference evidence="1" key="1">
    <citation type="submission" date="2016-05" db="EMBL/GenBank/DDBJ databases">
        <authorList>
            <person name="Lavstsen T."/>
            <person name="Jespersen J.S."/>
        </authorList>
    </citation>
    <scope>NUCLEOTIDE SEQUENCE</scope>
    <source>
        <tissue evidence="1">Brain</tissue>
    </source>
</reference>
<evidence type="ECO:0000313" key="1">
    <source>
        <dbReference type="EMBL" id="SBR07595.1"/>
    </source>
</evidence>
<dbReference type="PANTHER" id="PTHR35450">
    <property type="entry name" value="REVERSE TRANSCRIPTASE DOMAIN-CONTAINING PROTEIN"/>
    <property type="match status" value="1"/>
</dbReference>
<gene>
    <name evidence="1" type="primary">Nfu_g_1_018015</name>
</gene>
<name>A0A1A8JCP6_NOTKU</name>
<dbReference type="AlphaFoldDB" id="A0A1A8JCP6"/>